<dbReference type="Proteomes" id="UP000054370">
    <property type="component" value="Unassembled WGS sequence"/>
</dbReference>
<dbReference type="SUPFAM" id="SSF56349">
    <property type="entry name" value="DNA breaking-rejoining enzymes"/>
    <property type="match status" value="1"/>
</dbReference>
<protein>
    <submittedName>
        <fullName evidence="2">Site-specific integrase</fullName>
    </submittedName>
</protein>
<comment type="caution">
    <text evidence="2">The sequence shown here is derived from an EMBL/GenBank/DDBJ whole genome shotgun (WGS) entry which is preliminary data.</text>
</comment>
<evidence type="ECO:0000313" key="3">
    <source>
        <dbReference type="Proteomes" id="UP000054370"/>
    </source>
</evidence>
<organism evidence="2 3">
    <name type="scientific">Vibrio vulnificus</name>
    <dbReference type="NCBI Taxonomy" id="672"/>
    <lineage>
        <taxon>Bacteria</taxon>
        <taxon>Pseudomonadati</taxon>
        <taxon>Pseudomonadota</taxon>
        <taxon>Gammaproteobacteria</taxon>
        <taxon>Vibrionales</taxon>
        <taxon>Vibrionaceae</taxon>
        <taxon>Vibrio</taxon>
    </lineage>
</organism>
<keyword evidence="3" id="KW-1185">Reference proteome</keyword>
<reference evidence="2" key="1">
    <citation type="submission" date="2017-12" db="EMBL/GenBank/DDBJ databases">
        <title>FDA dAtabase for Regulatory Grade micrObial Sequences (FDA-ARGOS): Supporting development and validation of Infectious Disease Dx tests.</title>
        <authorList>
            <person name="Hoffmann M."/>
            <person name="Allard M."/>
            <person name="Evans P."/>
            <person name="Brown E."/>
            <person name="Tallon L.J."/>
            <person name="Sadzewicz L."/>
            <person name="Sengamalay N."/>
            <person name="Ott S."/>
            <person name="Godinez A."/>
            <person name="Nagaraj S."/>
            <person name="Vavikolanu K."/>
            <person name="Aluvathingal J."/>
            <person name="Nadendla S."/>
            <person name="Hobson J."/>
            <person name="Sichtig H."/>
        </authorList>
    </citation>
    <scope>NUCLEOTIDE SEQUENCE [LARGE SCALE GENOMIC DNA]</scope>
    <source>
        <strain evidence="2">FDAARGOS_118</strain>
    </source>
</reference>
<gene>
    <name evidence="2" type="ORF">AL548_007230</name>
</gene>
<keyword evidence="1" id="KW-0233">DNA recombination</keyword>
<sequence>MPKSKSKAKSLSSSQVRKVLKQCLLMQNAELKRVVIALSFSTLRVSELAQVTVADVIMPTGKIKDEIHLRASLCKRRKPRSIWLSKLAKSMIQEWVDY</sequence>
<dbReference type="Gene3D" id="1.10.443.10">
    <property type="entry name" value="Intergrase catalytic core"/>
    <property type="match status" value="1"/>
</dbReference>
<evidence type="ECO:0000256" key="1">
    <source>
        <dbReference type="ARBA" id="ARBA00023172"/>
    </source>
</evidence>
<dbReference type="EMBL" id="LOSH02000002">
    <property type="protein sequence ID" value="PNM76901.1"/>
    <property type="molecule type" value="Genomic_DNA"/>
</dbReference>
<dbReference type="InterPro" id="IPR011010">
    <property type="entry name" value="DNA_brk_join_enz"/>
</dbReference>
<name>A0ABX4X2P2_VIBVL</name>
<dbReference type="InterPro" id="IPR013762">
    <property type="entry name" value="Integrase-like_cat_sf"/>
</dbReference>
<proteinExistence type="predicted"/>
<feature type="non-terminal residue" evidence="2">
    <location>
        <position position="98"/>
    </location>
</feature>
<evidence type="ECO:0000313" key="2">
    <source>
        <dbReference type="EMBL" id="PNM76901.1"/>
    </source>
</evidence>
<accession>A0ABX4X2P2</accession>